<protein>
    <submittedName>
        <fullName evidence="2">Uncharacterized protein</fullName>
    </submittedName>
</protein>
<evidence type="ECO:0000313" key="3">
    <source>
        <dbReference type="Proteomes" id="UP000596176"/>
    </source>
</evidence>
<keyword evidence="1" id="KW-0812">Transmembrane</keyword>
<keyword evidence="1" id="KW-1133">Transmembrane helix</keyword>
<gene>
    <name evidence="2" type="ORF">JKX24_24770</name>
</gene>
<reference evidence="2 3" key="1">
    <citation type="submission" date="2021-01" db="EMBL/GenBank/DDBJ databases">
        <title>Chromosome sequence of Serratia proteamaculans strain 94 rif-r, isolated from spoiled beef.</title>
        <authorList>
            <person name="Zaytseva Y.V."/>
            <person name="Iablokov S.N."/>
            <person name="Klyukina A."/>
        </authorList>
    </citation>
    <scope>NUCLEOTIDE SEQUENCE [LARGE SCALE GENOMIC DNA]</scope>
    <source>
        <strain evidence="2 3">94 rif-r</strain>
    </source>
</reference>
<sequence>MQSNDERMLKNLTHFTPMDEARRVLMIVDQTPDGKISFQPAGMLYHTESDSPRVSGTKKPEKEEKMQSATFQSFLKWVGLSLPIVASIVGSTYWINSTIDSKSRDNRLELKADLTVVRQDILLQLTRTQDSVLRLSDRSDEKFDKINDKLTEIHTSIQNTSK</sequence>
<evidence type="ECO:0000256" key="1">
    <source>
        <dbReference type="SAM" id="Phobius"/>
    </source>
</evidence>
<dbReference type="RefSeq" id="WP_207977197.1">
    <property type="nucleotide sequence ID" value="NZ_CP068391.1"/>
</dbReference>
<accession>A0A7U0RN62</accession>
<dbReference type="AlphaFoldDB" id="A0A7U0RN62"/>
<dbReference type="EMBL" id="CP068391">
    <property type="protein sequence ID" value="QQX53326.1"/>
    <property type="molecule type" value="Genomic_DNA"/>
</dbReference>
<proteinExistence type="predicted"/>
<evidence type="ECO:0000313" key="2">
    <source>
        <dbReference type="EMBL" id="QQX53326.1"/>
    </source>
</evidence>
<name>A0A7U0RN62_SERPR</name>
<feature type="transmembrane region" description="Helical" evidence="1">
    <location>
        <begin position="74"/>
        <end position="95"/>
    </location>
</feature>
<organism evidence="2 3">
    <name type="scientific">Serratia proteamaculans</name>
    <dbReference type="NCBI Taxonomy" id="28151"/>
    <lineage>
        <taxon>Bacteria</taxon>
        <taxon>Pseudomonadati</taxon>
        <taxon>Pseudomonadota</taxon>
        <taxon>Gammaproteobacteria</taxon>
        <taxon>Enterobacterales</taxon>
        <taxon>Yersiniaceae</taxon>
        <taxon>Serratia</taxon>
    </lineage>
</organism>
<dbReference type="Proteomes" id="UP000596176">
    <property type="component" value="Chromosome"/>
</dbReference>
<keyword evidence="1" id="KW-0472">Membrane</keyword>